<dbReference type="InterPro" id="IPR036397">
    <property type="entry name" value="RNaseH_sf"/>
</dbReference>
<evidence type="ECO:0000313" key="3">
    <source>
        <dbReference type="Proteomes" id="UP000294664"/>
    </source>
</evidence>
<protein>
    <submittedName>
        <fullName evidence="2">Putative transposase</fullName>
    </submittedName>
</protein>
<dbReference type="SUPFAM" id="SSF53098">
    <property type="entry name" value="Ribonuclease H-like"/>
    <property type="match status" value="1"/>
</dbReference>
<dbReference type="Proteomes" id="UP000294664">
    <property type="component" value="Unassembled WGS sequence"/>
</dbReference>
<feature type="domain" description="Integrase catalytic" evidence="1">
    <location>
        <begin position="167"/>
        <end position="370"/>
    </location>
</feature>
<dbReference type="GO" id="GO:0003676">
    <property type="term" value="F:nucleic acid binding"/>
    <property type="evidence" value="ECO:0007669"/>
    <property type="project" value="InterPro"/>
</dbReference>
<sequence>MNVTGTPDLTGVPAADWLEARRRHAAIRAFAELPDRTRADAEATAAVLGFDISFVYKLLARYQADPRVTSMLPGRRGRRSGDLVLAAEVDEVIQAAIDETFLTRQRVRVSDLVTEIRRRCWTLGLPRPSRKTVQKRIDQRAPKEVLAKRAGRKAARDRFAPATGSLDAPWPLALVQIDHTLVDVIAVDSVKRQPIQRPWLTLAIDVHSRCVAGFHLTLEPPSATSVALCLAHAALPKAGWLMAREVAGEWPVEGVPERLHLDNAKEFHSEALRRGCEQYGVAVDYRPVRTPHYGGHIERLIGTMMGKVHLLPGTTFSDVRAKGDWNPEGRAAMTLGEIERWLAHAIVGVYHRDLHRGVGTTPLVAWERGLVGDETHPGRGAPVAVADPRRFLIDFLPLERRLVRREGVFLHSIGYWSDVLHTWVGERERMIVRYDPRDLSRVHLLAPDGRYYDLSYRDLRRPPISLWEHRLALRRLREEGKAAIDEEAIFAAIDAMRGITDRASAASKIARRQRERRPRQDVVLAAPVAQARPVVTLEPLPADQRVFSNVEEWS</sequence>
<dbReference type="InterPro" id="IPR015378">
    <property type="entry name" value="Transposase-like_Mu_C"/>
</dbReference>
<dbReference type="PROSITE" id="PS50994">
    <property type="entry name" value="INTEGRASE"/>
    <property type="match status" value="1"/>
</dbReference>
<comment type="caution">
    <text evidence="2">The sequence shown here is derived from an EMBL/GenBank/DDBJ whole genome shotgun (WGS) entry which is preliminary data.</text>
</comment>
<proteinExistence type="predicted"/>
<dbReference type="InterPro" id="IPR001584">
    <property type="entry name" value="Integrase_cat-core"/>
</dbReference>
<gene>
    <name evidence="2" type="ORF">EDC64_1352</name>
</gene>
<dbReference type="Gene3D" id="3.30.420.10">
    <property type="entry name" value="Ribonuclease H-like superfamily/Ribonuclease H"/>
    <property type="match status" value="1"/>
</dbReference>
<dbReference type="EMBL" id="SMAI01000035">
    <property type="protein sequence ID" value="TCT00179.1"/>
    <property type="molecule type" value="Genomic_DNA"/>
</dbReference>
<dbReference type="Gene3D" id="2.30.30.130">
    <property type="entry name" value="Transposase, Mu, C-terminal"/>
    <property type="match status" value="1"/>
</dbReference>
<keyword evidence="3" id="KW-1185">Reference proteome</keyword>
<evidence type="ECO:0000259" key="1">
    <source>
        <dbReference type="PROSITE" id="PS50994"/>
    </source>
</evidence>
<name>A0A4R3LKZ7_9HYPH</name>
<dbReference type="InterPro" id="IPR009004">
    <property type="entry name" value="Transposase_Mu_C"/>
</dbReference>
<reference evidence="2 3" key="1">
    <citation type="submission" date="2019-03" db="EMBL/GenBank/DDBJ databases">
        <title>Genomic Encyclopedia of Type Strains, Phase IV (KMG-IV): sequencing the most valuable type-strain genomes for metagenomic binning, comparative biology and taxonomic classification.</title>
        <authorList>
            <person name="Goeker M."/>
        </authorList>
    </citation>
    <scope>NUCLEOTIDE SEQUENCE [LARGE SCALE GENOMIC DNA]</scope>
    <source>
        <strain evidence="2 3">DSM 9035</strain>
    </source>
</reference>
<dbReference type="OrthoDB" id="5287589at2"/>
<dbReference type="InterPro" id="IPR012337">
    <property type="entry name" value="RNaseH-like_sf"/>
</dbReference>
<dbReference type="Pfam" id="PF09299">
    <property type="entry name" value="Mu-transpos_C"/>
    <property type="match status" value="1"/>
</dbReference>
<organism evidence="2 3">
    <name type="scientific">Aquabacter spiritensis</name>
    <dbReference type="NCBI Taxonomy" id="933073"/>
    <lineage>
        <taxon>Bacteria</taxon>
        <taxon>Pseudomonadati</taxon>
        <taxon>Pseudomonadota</taxon>
        <taxon>Alphaproteobacteria</taxon>
        <taxon>Hyphomicrobiales</taxon>
        <taxon>Xanthobacteraceae</taxon>
        <taxon>Aquabacter</taxon>
    </lineage>
</organism>
<dbReference type="GO" id="GO:0015074">
    <property type="term" value="P:DNA integration"/>
    <property type="evidence" value="ECO:0007669"/>
    <property type="project" value="InterPro"/>
</dbReference>
<evidence type="ECO:0000313" key="2">
    <source>
        <dbReference type="EMBL" id="TCT00179.1"/>
    </source>
</evidence>
<dbReference type="SUPFAM" id="SSF50610">
    <property type="entry name" value="mu transposase, C-terminal domain"/>
    <property type="match status" value="1"/>
</dbReference>
<dbReference type="AlphaFoldDB" id="A0A4R3LKZ7"/>
<accession>A0A4R3LKZ7</accession>